<name>A0A368FEK6_ANCCA</name>
<evidence type="ECO:0000313" key="2">
    <source>
        <dbReference type="Proteomes" id="UP000252519"/>
    </source>
</evidence>
<organism evidence="1 2">
    <name type="scientific">Ancylostoma caninum</name>
    <name type="common">Dog hookworm</name>
    <dbReference type="NCBI Taxonomy" id="29170"/>
    <lineage>
        <taxon>Eukaryota</taxon>
        <taxon>Metazoa</taxon>
        <taxon>Ecdysozoa</taxon>
        <taxon>Nematoda</taxon>
        <taxon>Chromadorea</taxon>
        <taxon>Rhabditida</taxon>
        <taxon>Rhabditina</taxon>
        <taxon>Rhabditomorpha</taxon>
        <taxon>Strongyloidea</taxon>
        <taxon>Ancylostomatidae</taxon>
        <taxon>Ancylostomatinae</taxon>
        <taxon>Ancylostoma</taxon>
    </lineage>
</organism>
<sequence length="109" mass="12338">MLPSVRLRSDGSWCTFCLKRIGGFYGQLHSVVANEMQQDPNEGPKKPIPAPNLRRVCVRDNVRHLSRAACSSEEPRARCLAFFTKAVLKLRFLTISQGMWYSIVISTVQ</sequence>
<protein>
    <submittedName>
        <fullName evidence="1">Uncharacterized protein</fullName>
    </submittedName>
</protein>
<proteinExistence type="predicted"/>
<dbReference type="EMBL" id="JOJR01001703">
    <property type="protein sequence ID" value="RCN29998.1"/>
    <property type="molecule type" value="Genomic_DNA"/>
</dbReference>
<keyword evidence="2" id="KW-1185">Reference proteome</keyword>
<dbReference type="Proteomes" id="UP000252519">
    <property type="component" value="Unassembled WGS sequence"/>
</dbReference>
<gene>
    <name evidence="1" type="ORF">ANCCAN_24241</name>
</gene>
<accession>A0A368FEK6</accession>
<comment type="caution">
    <text evidence="1">The sequence shown here is derived from an EMBL/GenBank/DDBJ whole genome shotgun (WGS) entry which is preliminary data.</text>
</comment>
<dbReference type="AlphaFoldDB" id="A0A368FEK6"/>
<evidence type="ECO:0000313" key="1">
    <source>
        <dbReference type="EMBL" id="RCN29998.1"/>
    </source>
</evidence>
<reference evidence="1 2" key="1">
    <citation type="submission" date="2014-10" db="EMBL/GenBank/DDBJ databases">
        <title>Draft genome of the hookworm Ancylostoma caninum.</title>
        <authorList>
            <person name="Mitreva M."/>
        </authorList>
    </citation>
    <scope>NUCLEOTIDE SEQUENCE [LARGE SCALE GENOMIC DNA]</scope>
    <source>
        <strain evidence="1 2">Baltimore</strain>
    </source>
</reference>